<protein>
    <submittedName>
        <fullName evidence="1">SMI1/KNR4 family protein</fullName>
    </submittedName>
</protein>
<dbReference type="AlphaFoldDB" id="A0A228IHT5"/>
<name>A0A228IHT5_9BURK</name>
<gene>
    <name evidence="1" type="ORF">CFB84_22325</name>
</gene>
<dbReference type="RefSeq" id="WP_089452057.1">
    <property type="nucleotide sequence ID" value="NZ_NKFA01000008.1"/>
</dbReference>
<organism evidence="1 2">
    <name type="scientific">Burkholderia aenigmatica</name>
    <dbReference type="NCBI Taxonomy" id="2015348"/>
    <lineage>
        <taxon>Bacteria</taxon>
        <taxon>Pseudomonadati</taxon>
        <taxon>Pseudomonadota</taxon>
        <taxon>Betaproteobacteria</taxon>
        <taxon>Burkholderiales</taxon>
        <taxon>Burkholderiaceae</taxon>
        <taxon>Burkholderia</taxon>
        <taxon>Burkholderia cepacia complex</taxon>
    </lineage>
</organism>
<reference evidence="2" key="1">
    <citation type="submission" date="2017-06" db="EMBL/GenBank/DDBJ databases">
        <authorList>
            <person name="LiPuma J."/>
            <person name="Spilker T."/>
        </authorList>
    </citation>
    <scope>NUCLEOTIDE SEQUENCE [LARGE SCALE GENOMIC DNA]</scope>
    <source>
        <strain evidence="2">AU17325</strain>
    </source>
</reference>
<accession>A0A228IHT5</accession>
<proteinExistence type="predicted"/>
<comment type="caution">
    <text evidence="1">The sequence shown here is derived from an EMBL/GenBank/DDBJ whole genome shotgun (WGS) entry which is preliminary data.</text>
</comment>
<sequence length="241" mass="27163">MIELTAPVYAAELKRFRASGSVWLAAHEIPADVDVPLAWRALLAAPDDMLADMLVQMWAGIVERLPAVAQFFRDKLARPAVFRNDSGDVVLLYPYTIEHDDLNFFIGRAPLRERAPVDAPFWAVLPEALRLFHQNVHDGWTFFPANSMGPLALADQAVLTDKLDLTPAETRKLGVNPDLVRTVFHNGSGDWLCIDSSEGVDDGNPMGWIAWHERPTELEHVDFWAVMNAWFEIFVEDADER</sequence>
<evidence type="ECO:0000313" key="2">
    <source>
        <dbReference type="Proteomes" id="UP000214600"/>
    </source>
</evidence>
<reference evidence="1 2" key="2">
    <citation type="submission" date="2017-08" db="EMBL/GenBank/DDBJ databases">
        <title>WGS of novel Burkholderia cepaca complex species.</title>
        <authorList>
            <person name="Lipuma J."/>
            <person name="Spilker T."/>
        </authorList>
    </citation>
    <scope>NUCLEOTIDE SEQUENCE [LARGE SCALE GENOMIC DNA]</scope>
    <source>
        <strain evidence="1 2">AU17325</strain>
    </source>
</reference>
<dbReference type="EMBL" id="NKFA01000008">
    <property type="protein sequence ID" value="OXI41998.1"/>
    <property type="molecule type" value="Genomic_DNA"/>
</dbReference>
<dbReference type="OrthoDB" id="9000310at2"/>
<evidence type="ECO:0000313" key="1">
    <source>
        <dbReference type="EMBL" id="OXI41998.1"/>
    </source>
</evidence>
<dbReference type="Proteomes" id="UP000214600">
    <property type="component" value="Unassembled WGS sequence"/>
</dbReference>